<sequence length="199" mass="23150">MTRTLPSPSRRLQRVLRLARITLPRPNSPRHRHLHPIDRAMTLLTLDQPYKKEGPGRVYINYIVADEYVSTFKDGLLTLDELIELDTVRVKVGSTDDMRRRQPEYRRRCEKKGKKIWWWRSFSADRRMAIEHMVHFSLESVGAGPRPFSCKCGVEHREYFSLKAAGGFLAVEQMIHFWINGLGQTTIDAQVPTFSFVHG</sequence>
<protein>
    <recommendedName>
        <fullName evidence="1">Bacteriophage T5 Orf172 DNA-binding domain-containing protein</fullName>
    </recommendedName>
</protein>
<dbReference type="AlphaFoldDB" id="A0AAD7NI92"/>
<dbReference type="Proteomes" id="UP001215280">
    <property type="component" value="Unassembled WGS sequence"/>
</dbReference>
<evidence type="ECO:0000313" key="3">
    <source>
        <dbReference type="Proteomes" id="UP001215280"/>
    </source>
</evidence>
<name>A0AAD7NI92_9AGAR</name>
<proteinExistence type="predicted"/>
<evidence type="ECO:0000259" key="1">
    <source>
        <dbReference type="Pfam" id="PF10544"/>
    </source>
</evidence>
<organism evidence="2 3">
    <name type="scientific">Mycena maculata</name>
    <dbReference type="NCBI Taxonomy" id="230809"/>
    <lineage>
        <taxon>Eukaryota</taxon>
        <taxon>Fungi</taxon>
        <taxon>Dikarya</taxon>
        <taxon>Basidiomycota</taxon>
        <taxon>Agaricomycotina</taxon>
        <taxon>Agaricomycetes</taxon>
        <taxon>Agaricomycetidae</taxon>
        <taxon>Agaricales</taxon>
        <taxon>Marasmiineae</taxon>
        <taxon>Mycenaceae</taxon>
        <taxon>Mycena</taxon>
    </lineage>
</organism>
<comment type="caution">
    <text evidence="2">The sequence shown here is derived from an EMBL/GenBank/DDBJ whole genome shotgun (WGS) entry which is preliminary data.</text>
</comment>
<feature type="domain" description="Bacteriophage T5 Orf172 DNA-binding" evidence="1">
    <location>
        <begin position="88"/>
        <end position="164"/>
    </location>
</feature>
<gene>
    <name evidence="2" type="ORF">DFH07DRAFT_957159</name>
</gene>
<dbReference type="Pfam" id="PF10544">
    <property type="entry name" value="T5orf172"/>
    <property type="match status" value="1"/>
</dbReference>
<dbReference type="EMBL" id="JARJLG010000045">
    <property type="protein sequence ID" value="KAJ7761565.1"/>
    <property type="molecule type" value="Genomic_DNA"/>
</dbReference>
<evidence type="ECO:0000313" key="2">
    <source>
        <dbReference type="EMBL" id="KAJ7761565.1"/>
    </source>
</evidence>
<dbReference type="InterPro" id="IPR018306">
    <property type="entry name" value="Phage_T5_Orf172_DNA-bd"/>
</dbReference>
<accession>A0AAD7NI92</accession>
<keyword evidence="3" id="KW-1185">Reference proteome</keyword>
<reference evidence="2" key="1">
    <citation type="submission" date="2023-03" db="EMBL/GenBank/DDBJ databases">
        <title>Massive genome expansion in bonnet fungi (Mycena s.s.) driven by repeated elements and novel gene families across ecological guilds.</title>
        <authorList>
            <consortium name="Lawrence Berkeley National Laboratory"/>
            <person name="Harder C.B."/>
            <person name="Miyauchi S."/>
            <person name="Viragh M."/>
            <person name="Kuo A."/>
            <person name="Thoen E."/>
            <person name="Andreopoulos B."/>
            <person name="Lu D."/>
            <person name="Skrede I."/>
            <person name="Drula E."/>
            <person name="Henrissat B."/>
            <person name="Morin E."/>
            <person name="Kohler A."/>
            <person name="Barry K."/>
            <person name="LaButti K."/>
            <person name="Morin E."/>
            <person name="Salamov A."/>
            <person name="Lipzen A."/>
            <person name="Mereny Z."/>
            <person name="Hegedus B."/>
            <person name="Baldrian P."/>
            <person name="Stursova M."/>
            <person name="Weitz H."/>
            <person name="Taylor A."/>
            <person name="Grigoriev I.V."/>
            <person name="Nagy L.G."/>
            <person name="Martin F."/>
            <person name="Kauserud H."/>
        </authorList>
    </citation>
    <scope>NUCLEOTIDE SEQUENCE</scope>
    <source>
        <strain evidence="2">CBHHK188m</strain>
    </source>
</reference>